<dbReference type="InterPro" id="IPR036055">
    <property type="entry name" value="LDL_receptor-like_sf"/>
</dbReference>
<accession>A0A8X6QZT9</accession>
<evidence type="ECO:0000313" key="6">
    <source>
        <dbReference type="Proteomes" id="UP000887013"/>
    </source>
</evidence>
<dbReference type="Pfam" id="PF00057">
    <property type="entry name" value="Ldl_recept_a"/>
    <property type="match status" value="1"/>
</dbReference>
<keyword evidence="1 3" id="KW-1015">Disulfide bond</keyword>
<organism evidence="5 6">
    <name type="scientific">Nephila pilipes</name>
    <name type="common">Giant wood spider</name>
    <name type="synonym">Nephila maculata</name>
    <dbReference type="NCBI Taxonomy" id="299642"/>
    <lineage>
        <taxon>Eukaryota</taxon>
        <taxon>Metazoa</taxon>
        <taxon>Ecdysozoa</taxon>
        <taxon>Arthropoda</taxon>
        <taxon>Chelicerata</taxon>
        <taxon>Arachnida</taxon>
        <taxon>Araneae</taxon>
        <taxon>Araneomorphae</taxon>
        <taxon>Entelegynae</taxon>
        <taxon>Araneoidea</taxon>
        <taxon>Nephilidae</taxon>
        <taxon>Nephila</taxon>
    </lineage>
</organism>
<dbReference type="CDD" id="cd00112">
    <property type="entry name" value="LDLa"/>
    <property type="match status" value="1"/>
</dbReference>
<feature type="disulfide bond" evidence="3">
    <location>
        <begin position="26"/>
        <end position="38"/>
    </location>
</feature>
<protein>
    <submittedName>
        <fullName evidence="5">Low-density lipoprotein receptor-related protein 2</fullName>
    </submittedName>
</protein>
<dbReference type="Gene3D" id="2.170.130.30">
    <property type="match status" value="1"/>
</dbReference>
<keyword evidence="6" id="KW-1185">Reference proteome</keyword>
<dbReference type="SUPFAM" id="SSF57424">
    <property type="entry name" value="LDL receptor-like module"/>
    <property type="match status" value="1"/>
</dbReference>
<gene>
    <name evidence="5" type="primary">Lrp2_3</name>
    <name evidence="5" type="ORF">NPIL_616171</name>
</gene>
<reference evidence="5" key="1">
    <citation type="submission" date="2020-08" db="EMBL/GenBank/DDBJ databases">
        <title>Multicomponent nature underlies the extraordinary mechanical properties of spider dragline silk.</title>
        <authorList>
            <person name="Kono N."/>
            <person name="Nakamura H."/>
            <person name="Mori M."/>
            <person name="Yoshida Y."/>
            <person name="Ohtoshi R."/>
            <person name="Malay A.D."/>
            <person name="Moran D.A.P."/>
            <person name="Tomita M."/>
            <person name="Numata K."/>
            <person name="Arakawa K."/>
        </authorList>
    </citation>
    <scope>NUCLEOTIDE SEQUENCE</scope>
</reference>
<keyword evidence="2" id="KW-0325">Glycoprotein</keyword>
<sequence length="194" mass="22279">MRATQIVGVLFLWTVFHCVRATTVPCTPETFKCLNGNCIKRSEYCNYKNDCPDTTDERYCGRQALSGLCTFFGKLWKDCWMPFPYGEAISVQYSVWIGDKIELARTWSLKMLQNSSIYDVIETVAKIDNRQMVEYNVVEGKPFVTSLGGLEDDPETGTFWFVHLRSLKSDGQPEMMEQSPMDLKLKPDQEVILI</sequence>
<keyword evidence="5" id="KW-0675">Receptor</keyword>
<evidence type="ECO:0000256" key="4">
    <source>
        <dbReference type="SAM" id="SignalP"/>
    </source>
</evidence>
<comment type="caution">
    <text evidence="5">The sequence shown here is derived from an EMBL/GenBank/DDBJ whole genome shotgun (WGS) entry which is preliminary data.</text>
</comment>
<dbReference type="AlphaFoldDB" id="A0A8X6QZT9"/>
<keyword evidence="5" id="KW-0449">Lipoprotein</keyword>
<proteinExistence type="predicted"/>
<evidence type="ECO:0000313" key="5">
    <source>
        <dbReference type="EMBL" id="GFU46726.1"/>
    </source>
</evidence>
<name>A0A8X6QZT9_NEPPI</name>
<dbReference type="SMART" id="SM00192">
    <property type="entry name" value="LDLa"/>
    <property type="match status" value="1"/>
</dbReference>
<evidence type="ECO:0000256" key="2">
    <source>
        <dbReference type="ARBA" id="ARBA00023180"/>
    </source>
</evidence>
<dbReference type="InterPro" id="IPR023415">
    <property type="entry name" value="LDLR_class-A_CS"/>
</dbReference>
<feature type="signal peptide" evidence="4">
    <location>
        <begin position="1"/>
        <end position="21"/>
    </location>
</feature>
<dbReference type="PROSITE" id="PS01209">
    <property type="entry name" value="LDLRA_1"/>
    <property type="match status" value="1"/>
</dbReference>
<feature type="disulfide bond" evidence="3">
    <location>
        <begin position="45"/>
        <end position="60"/>
    </location>
</feature>
<feature type="chain" id="PRO_5036450081" evidence="4">
    <location>
        <begin position="22"/>
        <end position="194"/>
    </location>
</feature>
<dbReference type="EMBL" id="BMAW01037019">
    <property type="protein sequence ID" value="GFU46726.1"/>
    <property type="molecule type" value="Genomic_DNA"/>
</dbReference>
<dbReference type="PROSITE" id="PS50068">
    <property type="entry name" value="LDLRA_2"/>
    <property type="match status" value="1"/>
</dbReference>
<evidence type="ECO:0000256" key="3">
    <source>
        <dbReference type="PROSITE-ProRule" id="PRU00124"/>
    </source>
</evidence>
<keyword evidence="4" id="KW-0732">Signal</keyword>
<feature type="disulfide bond" evidence="3">
    <location>
        <begin position="33"/>
        <end position="51"/>
    </location>
</feature>
<dbReference type="FunFam" id="4.10.400.10:FF:000065">
    <property type="entry name" value="Transmembrane protease serine 7"/>
    <property type="match status" value="1"/>
</dbReference>
<dbReference type="InterPro" id="IPR002172">
    <property type="entry name" value="LDrepeatLR_classA_rpt"/>
</dbReference>
<dbReference type="Gene3D" id="4.10.400.10">
    <property type="entry name" value="Low-density Lipoprotein Receptor"/>
    <property type="match status" value="1"/>
</dbReference>
<dbReference type="Proteomes" id="UP000887013">
    <property type="component" value="Unassembled WGS sequence"/>
</dbReference>
<evidence type="ECO:0000256" key="1">
    <source>
        <dbReference type="ARBA" id="ARBA00023157"/>
    </source>
</evidence>